<dbReference type="Proteomes" id="UP000887578">
    <property type="component" value="Unplaced"/>
</dbReference>
<evidence type="ECO:0000256" key="1">
    <source>
        <dbReference type="ARBA" id="ARBA00006820"/>
    </source>
</evidence>
<keyword evidence="2" id="KW-1185">Reference proteome</keyword>
<organism evidence="2 3">
    <name type="scientific">Panagrolaimus davidi</name>
    <dbReference type="NCBI Taxonomy" id="227884"/>
    <lineage>
        <taxon>Eukaryota</taxon>
        <taxon>Metazoa</taxon>
        <taxon>Ecdysozoa</taxon>
        <taxon>Nematoda</taxon>
        <taxon>Chromadorea</taxon>
        <taxon>Rhabditida</taxon>
        <taxon>Tylenchina</taxon>
        <taxon>Panagrolaimomorpha</taxon>
        <taxon>Panagrolaimoidea</taxon>
        <taxon>Panagrolaimidae</taxon>
        <taxon>Panagrolaimus</taxon>
    </lineage>
</organism>
<evidence type="ECO:0000313" key="3">
    <source>
        <dbReference type="WBParaSite" id="PDA_v2.g10459.t1"/>
    </source>
</evidence>
<dbReference type="Pfam" id="PF03133">
    <property type="entry name" value="TTL"/>
    <property type="match status" value="1"/>
</dbReference>
<reference evidence="3" key="1">
    <citation type="submission" date="2022-11" db="UniProtKB">
        <authorList>
            <consortium name="WormBaseParasite"/>
        </authorList>
    </citation>
    <scope>IDENTIFICATION</scope>
</reference>
<dbReference type="GO" id="GO:0019098">
    <property type="term" value="P:reproductive behavior"/>
    <property type="evidence" value="ECO:0007669"/>
    <property type="project" value="UniProtKB-ARBA"/>
</dbReference>
<dbReference type="PANTHER" id="PTHR47113:SF1">
    <property type="entry name" value="LD09343P"/>
    <property type="match status" value="1"/>
</dbReference>
<dbReference type="AlphaFoldDB" id="A0A914P6Y2"/>
<dbReference type="PANTHER" id="PTHR47113">
    <property type="entry name" value="LD09343P"/>
    <property type="match status" value="1"/>
</dbReference>
<comment type="similarity">
    <text evidence="1">Belongs to the tubulin--tyrosine ligase family.</text>
</comment>
<name>A0A914P6Y2_9BILA</name>
<proteinExistence type="inferred from homology"/>
<accession>A0A914P6Y2</accession>
<dbReference type="InterPro" id="IPR004344">
    <property type="entry name" value="TTL/TTLL_fam"/>
</dbReference>
<protein>
    <submittedName>
        <fullName evidence="3">Uncharacterized protein</fullName>
    </submittedName>
</protein>
<dbReference type="WBParaSite" id="PDA_v2.g10459.t1">
    <property type="protein sequence ID" value="PDA_v2.g10459.t1"/>
    <property type="gene ID" value="PDA_v2.g10459"/>
</dbReference>
<dbReference type="SUPFAM" id="SSF56059">
    <property type="entry name" value="Glutathione synthetase ATP-binding domain-like"/>
    <property type="match status" value="1"/>
</dbReference>
<dbReference type="PROSITE" id="PS51221">
    <property type="entry name" value="TTL"/>
    <property type="match status" value="1"/>
</dbReference>
<evidence type="ECO:0000313" key="2">
    <source>
        <dbReference type="Proteomes" id="UP000887578"/>
    </source>
</evidence>
<dbReference type="Gene3D" id="3.30.470.20">
    <property type="entry name" value="ATP-grasp fold, B domain"/>
    <property type="match status" value="1"/>
</dbReference>
<sequence length="309" mass="35917">MLSFYPFLKGYCCNKLITSISPLRVYIFDGDALIRFCAKEYEPFDAEDIDRYVVGDDYTPVWEMPSLKNFFVNRDLTFKETLNAYLKSVKKDSEEIWNQIHEIIRRVFESQNSKMIASAKGYQMNKNYFELSRFDFVVDSNLKVFLMEANMSPNLSSGHFKQNRLLYEQVIFNVLSLVGATSSISSESAHSKNVETKEMQLSYKDLNVHFPECDAIDAAASSSLTPEKDDCISCSKNASLICELCKHCLTSEFYEILSQTFLEHLNRRQMRRILPRNFGENGETELTEKDLLLSKWLEIKCKQNRHFCE</sequence>
<dbReference type="InterPro" id="IPR053317">
    <property type="entry name" value="Tubulin_polyglutamylase"/>
</dbReference>